<evidence type="ECO:0000256" key="2">
    <source>
        <dbReference type="ARBA" id="ARBA00005386"/>
    </source>
</evidence>
<comment type="pathway">
    <text evidence="1">Protein modification; protein glycosylation.</text>
</comment>
<comment type="caution">
    <text evidence="9">The sequence shown here is derived from an EMBL/GenBank/DDBJ whole genome shotgun (WGS) entry which is preliminary data.</text>
</comment>
<evidence type="ECO:0000313" key="10">
    <source>
        <dbReference type="Proteomes" id="UP000680815"/>
    </source>
</evidence>
<dbReference type="Pfam" id="PF13844">
    <property type="entry name" value="Glyco_transf_41"/>
    <property type="match status" value="2"/>
</dbReference>
<dbReference type="PANTHER" id="PTHR44366:SF1">
    <property type="entry name" value="UDP-N-ACETYLGLUCOSAMINE--PEPTIDE N-ACETYLGLUCOSAMINYLTRANSFERASE 110 KDA SUBUNIT"/>
    <property type="match status" value="1"/>
</dbReference>
<evidence type="ECO:0000256" key="5">
    <source>
        <dbReference type="ARBA" id="ARBA00022679"/>
    </source>
</evidence>
<comment type="similarity">
    <text evidence="2">Belongs to the glycosyltransferase 41 family. O-GlcNAc transferase subfamily.</text>
</comment>
<keyword evidence="4" id="KW-0328">Glycosyltransferase</keyword>
<accession>A0ABS4AM79</accession>
<feature type="domain" description="O-GlcNAc transferase C-terminal" evidence="8">
    <location>
        <begin position="233"/>
        <end position="379"/>
    </location>
</feature>
<dbReference type="PANTHER" id="PTHR44366">
    <property type="entry name" value="UDP-N-ACETYLGLUCOSAMINE--PEPTIDE N-ACETYLGLUCOSAMINYLTRANSFERASE 110 KDA SUBUNIT"/>
    <property type="match status" value="1"/>
</dbReference>
<name>A0ABS4AM79_9PROT</name>
<dbReference type="Gene3D" id="3.40.50.11380">
    <property type="match status" value="1"/>
</dbReference>
<dbReference type="SMART" id="SM00028">
    <property type="entry name" value="TPR"/>
    <property type="match status" value="2"/>
</dbReference>
<evidence type="ECO:0000259" key="8">
    <source>
        <dbReference type="Pfam" id="PF13844"/>
    </source>
</evidence>
<dbReference type="SUPFAM" id="SSF53756">
    <property type="entry name" value="UDP-Glycosyltransferase/glycogen phosphorylase"/>
    <property type="match status" value="1"/>
</dbReference>
<dbReference type="EC" id="2.4.1.255" evidence="3"/>
<evidence type="ECO:0000256" key="6">
    <source>
        <dbReference type="ARBA" id="ARBA00022737"/>
    </source>
</evidence>
<dbReference type="EMBL" id="JAGIYZ010000001">
    <property type="protein sequence ID" value="MBP0462352.1"/>
    <property type="molecule type" value="Genomic_DNA"/>
</dbReference>
<dbReference type="Proteomes" id="UP000680815">
    <property type="component" value="Unassembled WGS sequence"/>
</dbReference>
<dbReference type="SUPFAM" id="SSF48452">
    <property type="entry name" value="TPR-like"/>
    <property type="match status" value="1"/>
</dbReference>
<dbReference type="Gene3D" id="1.25.40.10">
    <property type="entry name" value="Tetratricopeptide repeat domain"/>
    <property type="match status" value="2"/>
</dbReference>
<dbReference type="GO" id="GO:0016740">
    <property type="term" value="F:transferase activity"/>
    <property type="evidence" value="ECO:0007669"/>
    <property type="project" value="UniProtKB-KW"/>
</dbReference>
<gene>
    <name evidence="9" type="ORF">J5Y09_00375</name>
</gene>
<evidence type="ECO:0000313" key="9">
    <source>
        <dbReference type="EMBL" id="MBP0462352.1"/>
    </source>
</evidence>
<organism evidence="9 10">
    <name type="scientific">Roseomonas nitratireducens</name>
    <dbReference type="NCBI Taxonomy" id="2820810"/>
    <lineage>
        <taxon>Bacteria</taxon>
        <taxon>Pseudomonadati</taxon>
        <taxon>Pseudomonadota</taxon>
        <taxon>Alphaproteobacteria</taxon>
        <taxon>Acetobacterales</taxon>
        <taxon>Roseomonadaceae</taxon>
        <taxon>Roseomonas</taxon>
    </lineage>
</organism>
<dbReference type="RefSeq" id="WP_209349732.1">
    <property type="nucleotide sequence ID" value="NZ_JAGIYZ010000001.1"/>
</dbReference>
<keyword evidence="6" id="KW-0677">Repeat</keyword>
<proteinExistence type="inferred from homology"/>
<evidence type="ECO:0000256" key="3">
    <source>
        <dbReference type="ARBA" id="ARBA00011970"/>
    </source>
</evidence>
<dbReference type="Gene3D" id="3.40.50.2000">
    <property type="entry name" value="Glycogen Phosphorylase B"/>
    <property type="match status" value="1"/>
</dbReference>
<evidence type="ECO:0000256" key="1">
    <source>
        <dbReference type="ARBA" id="ARBA00004922"/>
    </source>
</evidence>
<evidence type="ECO:0000256" key="7">
    <source>
        <dbReference type="ARBA" id="ARBA00022803"/>
    </source>
</evidence>
<feature type="domain" description="O-GlcNAc transferase C-terminal" evidence="8">
    <location>
        <begin position="399"/>
        <end position="582"/>
    </location>
</feature>
<dbReference type="InterPro" id="IPR011990">
    <property type="entry name" value="TPR-like_helical_dom_sf"/>
</dbReference>
<keyword evidence="10" id="KW-1185">Reference proteome</keyword>
<dbReference type="InterPro" id="IPR019734">
    <property type="entry name" value="TPR_rpt"/>
</dbReference>
<keyword evidence="7" id="KW-0802">TPR repeat</keyword>
<dbReference type="InterPro" id="IPR037919">
    <property type="entry name" value="OGT"/>
</dbReference>
<keyword evidence="5 9" id="KW-0808">Transferase</keyword>
<sequence>MARMGIAELVASAQALSASGQVALAAELYRDYAALNPDDPLLHVVLFNQGVLLSSLDDLRGAAEAFVAAIRRNPGFLPPYINLGATYERMGAAVEAFTQWSHVTGSLSAVTADGLTYKVAALKQMATMLEGSRQLAPAEEALRQAIEISPGQRDVAQHWIALRQRQCQWPAVVPLAGLDRPAMLRRMAPLTICCHADDPMMQLAVSYAHCKEDAGWPTRFRTTADFADRIGQVPGRRLRIGYLSSDLREHAIGSLMAEMFGLHDRETVEVFAYYCGVAKEDATKARIRDTVEHWRDIGALDDDAAEAMMLADVIDILVDVNGHTRSARTRLLARRPAPVIVNWLGYPGSMGSPFHHYIIADAQIVPPGSERYYSETVVRLPCYQPNDRLRPTATDRAPTREAAGLPAEGTVFCSFNGTQKLTPFVFGRWMAILRQVPGSVLWLLKSSEEVEARLRNAASQAGVAPERLVFAPVVGAHDHLARYALADLFLDTVPYGAHTTASDALWMGVPVLTVPGRSFAARVCGSLVHAAGLPDLVCATPDEYVARAVALGQDRAALTALRARLLEGRATATLFDTPRLVRELEGLFRGMWRDFAEGRLPRPDMTNLDTYLELGAELDDPMVETGFRPDYEARWRDAVARRHAFAALPADRRFHPSAQEG</sequence>
<evidence type="ECO:0000256" key="4">
    <source>
        <dbReference type="ARBA" id="ARBA00022676"/>
    </source>
</evidence>
<reference evidence="9 10" key="1">
    <citation type="submission" date="2021-03" db="EMBL/GenBank/DDBJ databases">
        <authorList>
            <person name="So Y."/>
        </authorList>
    </citation>
    <scope>NUCLEOTIDE SEQUENCE [LARGE SCALE GENOMIC DNA]</scope>
    <source>
        <strain evidence="9 10">PWR1</strain>
    </source>
</reference>
<dbReference type="InterPro" id="IPR029489">
    <property type="entry name" value="OGT/SEC/SPY_C"/>
</dbReference>
<protein>
    <recommendedName>
        <fullName evidence="3">protein O-GlcNAc transferase</fullName>
        <ecNumber evidence="3">2.4.1.255</ecNumber>
    </recommendedName>
</protein>